<dbReference type="Gene3D" id="3.30.200.20">
    <property type="entry name" value="Phosphorylase Kinase, domain 1"/>
    <property type="match status" value="1"/>
</dbReference>
<evidence type="ECO:0000256" key="1">
    <source>
        <dbReference type="ARBA" id="ARBA00004236"/>
    </source>
</evidence>
<keyword evidence="6 12" id="KW-0418">Kinase</keyword>
<dbReference type="GO" id="GO:0106310">
    <property type="term" value="F:protein serine kinase activity"/>
    <property type="evidence" value="ECO:0007669"/>
    <property type="project" value="RHEA"/>
</dbReference>
<evidence type="ECO:0000256" key="8">
    <source>
        <dbReference type="ARBA" id="ARBA00047899"/>
    </source>
</evidence>
<dbReference type="EMBL" id="EQ974295">
    <property type="protein sequence ID" value="EEF30768.1"/>
    <property type="molecule type" value="Genomic_DNA"/>
</dbReference>
<feature type="domain" description="Protein kinase" evidence="11">
    <location>
        <begin position="68"/>
        <end position="354"/>
    </location>
</feature>
<dbReference type="InterPro" id="IPR011009">
    <property type="entry name" value="Kinase-like_dom_sf"/>
</dbReference>
<comment type="catalytic activity">
    <reaction evidence="8">
        <text>L-threonyl-[protein] + ATP = O-phospho-L-threonyl-[protein] + ADP + H(+)</text>
        <dbReference type="Rhea" id="RHEA:46608"/>
        <dbReference type="Rhea" id="RHEA-COMP:11060"/>
        <dbReference type="Rhea" id="RHEA-COMP:11605"/>
        <dbReference type="ChEBI" id="CHEBI:15378"/>
        <dbReference type="ChEBI" id="CHEBI:30013"/>
        <dbReference type="ChEBI" id="CHEBI:30616"/>
        <dbReference type="ChEBI" id="CHEBI:61977"/>
        <dbReference type="ChEBI" id="CHEBI:456216"/>
        <dbReference type="EC" id="2.7.11.1"/>
    </reaction>
</comment>
<gene>
    <name evidence="12" type="ORF">RCOM_0469920</name>
</gene>
<evidence type="ECO:0000313" key="13">
    <source>
        <dbReference type="Proteomes" id="UP000008311"/>
    </source>
</evidence>
<keyword evidence="3" id="KW-0472">Membrane</keyword>
<dbReference type="FunFam" id="1.10.510.10:FF:000095">
    <property type="entry name" value="protein STRUBBELIG-RECEPTOR FAMILY 8"/>
    <property type="match status" value="1"/>
</dbReference>
<dbReference type="Pfam" id="PF07714">
    <property type="entry name" value="PK_Tyr_Ser-Thr"/>
    <property type="match status" value="1"/>
</dbReference>
<dbReference type="InterPro" id="IPR017441">
    <property type="entry name" value="Protein_kinase_ATP_BS"/>
</dbReference>
<evidence type="ECO:0000256" key="5">
    <source>
        <dbReference type="ARBA" id="ARBA00022741"/>
    </source>
</evidence>
<dbReference type="Proteomes" id="UP000008311">
    <property type="component" value="Unassembled WGS sequence"/>
</dbReference>
<comment type="catalytic activity">
    <reaction evidence="9">
        <text>L-seryl-[protein] + ATP = O-phospho-L-seryl-[protein] + ADP + H(+)</text>
        <dbReference type="Rhea" id="RHEA:17989"/>
        <dbReference type="Rhea" id="RHEA-COMP:9863"/>
        <dbReference type="Rhea" id="RHEA-COMP:11604"/>
        <dbReference type="ChEBI" id="CHEBI:15378"/>
        <dbReference type="ChEBI" id="CHEBI:29999"/>
        <dbReference type="ChEBI" id="CHEBI:30616"/>
        <dbReference type="ChEBI" id="CHEBI:83421"/>
        <dbReference type="ChEBI" id="CHEBI:456216"/>
        <dbReference type="EC" id="2.7.11.1"/>
    </reaction>
</comment>
<dbReference type="eggNOG" id="KOG1187">
    <property type="taxonomic scope" value="Eukaryota"/>
</dbReference>
<keyword evidence="5 10" id="KW-0547">Nucleotide-binding</keyword>
<keyword evidence="4 12" id="KW-0808">Transferase</keyword>
<dbReference type="CDD" id="cd14066">
    <property type="entry name" value="STKc_IRAK"/>
    <property type="match status" value="1"/>
</dbReference>
<dbReference type="InterPro" id="IPR000719">
    <property type="entry name" value="Prot_kinase_dom"/>
</dbReference>
<keyword evidence="7 10" id="KW-0067">ATP-binding</keyword>
<dbReference type="FunFam" id="3.30.200.20:FF:000228">
    <property type="entry name" value="Serine/threonine-protein kinase BIK1"/>
    <property type="match status" value="1"/>
</dbReference>
<evidence type="ECO:0000256" key="9">
    <source>
        <dbReference type="ARBA" id="ARBA00048679"/>
    </source>
</evidence>
<evidence type="ECO:0000256" key="10">
    <source>
        <dbReference type="PROSITE-ProRule" id="PRU10141"/>
    </source>
</evidence>
<evidence type="ECO:0000256" key="2">
    <source>
        <dbReference type="ARBA" id="ARBA00012513"/>
    </source>
</evidence>
<dbReference type="AlphaFoldDB" id="B9T043"/>
<dbReference type="PROSITE" id="PS00107">
    <property type="entry name" value="PROTEIN_KINASE_ATP"/>
    <property type="match status" value="1"/>
</dbReference>
<evidence type="ECO:0000256" key="3">
    <source>
        <dbReference type="ARBA" id="ARBA00022475"/>
    </source>
</evidence>
<dbReference type="GO" id="GO:0005524">
    <property type="term" value="F:ATP binding"/>
    <property type="evidence" value="ECO:0007669"/>
    <property type="project" value="UniProtKB-UniRule"/>
</dbReference>
<feature type="binding site" evidence="10">
    <location>
        <position position="107"/>
    </location>
    <ligand>
        <name>ATP</name>
        <dbReference type="ChEBI" id="CHEBI:30616"/>
    </ligand>
</feature>
<comment type="subcellular location">
    <subcellularLocation>
        <location evidence="1">Cell membrane</location>
    </subcellularLocation>
</comment>
<dbReference type="STRING" id="3988.B9T043"/>
<dbReference type="Gene3D" id="1.10.510.10">
    <property type="entry name" value="Transferase(Phosphotransferase) domain 1"/>
    <property type="match status" value="1"/>
</dbReference>
<accession>B9T043</accession>
<name>B9T043_RICCO</name>
<reference evidence="13" key="1">
    <citation type="journal article" date="2010" name="Nat. Biotechnol.">
        <title>Draft genome sequence of the oilseed species Ricinus communis.</title>
        <authorList>
            <person name="Chan A.P."/>
            <person name="Crabtree J."/>
            <person name="Zhao Q."/>
            <person name="Lorenzi H."/>
            <person name="Orvis J."/>
            <person name="Puiu D."/>
            <person name="Melake-Berhan A."/>
            <person name="Jones K.M."/>
            <person name="Redman J."/>
            <person name="Chen G."/>
            <person name="Cahoon E.B."/>
            <person name="Gedil M."/>
            <person name="Stanke M."/>
            <person name="Haas B.J."/>
            <person name="Wortman J.R."/>
            <person name="Fraser-Liggett C.M."/>
            <person name="Ravel J."/>
            <person name="Rabinowicz P.D."/>
        </authorList>
    </citation>
    <scope>NUCLEOTIDE SEQUENCE [LARGE SCALE GENOMIC DNA]</scope>
    <source>
        <strain evidence="13">cv. Hale</strain>
    </source>
</reference>
<dbReference type="InParanoid" id="B9T043"/>
<protein>
    <recommendedName>
        <fullName evidence="2">non-specific serine/threonine protein kinase</fullName>
        <ecNumber evidence="2">2.7.11.1</ecNumber>
    </recommendedName>
</protein>
<evidence type="ECO:0000313" key="12">
    <source>
        <dbReference type="EMBL" id="EEF30768.1"/>
    </source>
</evidence>
<dbReference type="InterPro" id="IPR001245">
    <property type="entry name" value="Ser-Thr/Tyr_kinase_cat_dom"/>
</dbReference>
<evidence type="ECO:0000256" key="4">
    <source>
        <dbReference type="ARBA" id="ARBA00022679"/>
    </source>
</evidence>
<dbReference type="EC" id="2.7.11.1" evidence="2"/>
<sequence length="358" mass="40038">MIIGRIWYIELSSVNSKFSDKGGKSAKTSPKVLTATLPSTPQSKGEILQSSNLKSFSFVELQKATRYFHPNNLLGEGDFGNVYRGFVNQDSLEAASPKTGISIAVKKMYQNGCQGQQEWLTEIKYLGQLCHPNLVRLIGYCTQEDHRVLVYEFMPNGSLDKHLYRKDAREKPLSWDLRMKVALGVAKGVAFLHNEAAQVIYRNLTTSNILLDSDFNVKISDFGLAKDLPVDDKTHVTTRVLGTIGYTAPEYNQTGHLTIKSDVYSFGVLLLELISGRPAVNPHLPITEQYLVLWAMPFLSNKRKVFGIFDVCLEGKYVLSGALKAADLALRCLSKTPHTRPTMDDVVKVLEQIISEKY</sequence>
<keyword evidence="3" id="KW-1003">Cell membrane</keyword>
<dbReference type="GO" id="GO:0004674">
    <property type="term" value="F:protein serine/threonine kinase activity"/>
    <property type="evidence" value="ECO:0007669"/>
    <property type="project" value="UniProtKB-EC"/>
</dbReference>
<dbReference type="PANTHER" id="PTHR45621">
    <property type="entry name" value="OS01G0588500 PROTEIN-RELATED"/>
    <property type="match status" value="1"/>
</dbReference>
<proteinExistence type="predicted"/>
<evidence type="ECO:0000259" key="11">
    <source>
        <dbReference type="PROSITE" id="PS50011"/>
    </source>
</evidence>
<organism evidence="12 13">
    <name type="scientific">Ricinus communis</name>
    <name type="common">Castor bean</name>
    <dbReference type="NCBI Taxonomy" id="3988"/>
    <lineage>
        <taxon>Eukaryota</taxon>
        <taxon>Viridiplantae</taxon>
        <taxon>Streptophyta</taxon>
        <taxon>Embryophyta</taxon>
        <taxon>Tracheophyta</taxon>
        <taxon>Spermatophyta</taxon>
        <taxon>Magnoliopsida</taxon>
        <taxon>eudicotyledons</taxon>
        <taxon>Gunneridae</taxon>
        <taxon>Pentapetalae</taxon>
        <taxon>rosids</taxon>
        <taxon>fabids</taxon>
        <taxon>Malpighiales</taxon>
        <taxon>Euphorbiaceae</taxon>
        <taxon>Acalyphoideae</taxon>
        <taxon>Acalypheae</taxon>
        <taxon>Ricinus</taxon>
    </lineage>
</organism>
<dbReference type="GO" id="GO:0005886">
    <property type="term" value="C:plasma membrane"/>
    <property type="evidence" value="ECO:0007669"/>
    <property type="project" value="UniProtKB-SubCell"/>
</dbReference>
<dbReference type="InterPro" id="IPR050823">
    <property type="entry name" value="Plant_Ser_Thr_Prot_Kinase"/>
</dbReference>
<evidence type="ECO:0000256" key="6">
    <source>
        <dbReference type="ARBA" id="ARBA00022777"/>
    </source>
</evidence>
<evidence type="ECO:0000256" key="7">
    <source>
        <dbReference type="ARBA" id="ARBA00022840"/>
    </source>
</evidence>
<dbReference type="SUPFAM" id="SSF56112">
    <property type="entry name" value="Protein kinase-like (PK-like)"/>
    <property type="match status" value="1"/>
</dbReference>
<dbReference type="PROSITE" id="PS50011">
    <property type="entry name" value="PROTEIN_KINASE_DOM"/>
    <property type="match status" value="1"/>
</dbReference>
<keyword evidence="13" id="KW-1185">Reference proteome</keyword>